<dbReference type="InterPro" id="IPR015797">
    <property type="entry name" value="NUDIX_hydrolase-like_dom_sf"/>
</dbReference>
<feature type="domain" description="Nudix hydrolase" evidence="7">
    <location>
        <begin position="21"/>
        <end position="234"/>
    </location>
</feature>
<dbReference type="SUPFAM" id="SSF55811">
    <property type="entry name" value="Nudix"/>
    <property type="match status" value="1"/>
</dbReference>
<comment type="caution">
    <text evidence="8">The sequence shown here is derived from an EMBL/GenBank/DDBJ whole genome shotgun (WGS) entry which is preliminary data.</text>
</comment>
<dbReference type="RefSeq" id="WP_253654688.1">
    <property type="nucleotide sequence ID" value="NZ_BAAAOE010000002.1"/>
</dbReference>
<evidence type="ECO:0000256" key="3">
    <source>
        <dbReference type="ARBA" id="ARBA00022723"/>
    </source>
</evidence>
<proteinExistence type="predicted"/>
<keyword evidence="9" id="KW-1185">Reference proteome</keyword>
<evidence type="ECO:0000256" key="6">
    <source>
        <dbReference type="ARBA" id="ARBA00023211"/>
    </source>
</evidence>
<dbReference type="Proteomes" id="UP001205740">
    <property type="component" value="Unassembled WGS sequence"/>
</dbReference>
<dbReference type="PANTHER" id="PTHR12318">
    <property type="entry name" value="TESTOSTERONE-REGULATED PROTEIN RP2"/>
    <property type="match status" value="1"/>
</dbReference>
<evidence type="ECO:0000256" key="2">
    <source>
        <dbReference type="ARBA" id="ARBA00001946"/>
    </source>
</evidence>
<dbReference type="PROSITE" id="PS51462">
    <property type="entry name" value="NUDIX"/>
    <property type="match status" value="1"/>
</dbReference>
<keyword evidence="4" id="KW-0378">Hydrolase</keyword>
<sequence>MTGPGQLPDSFRPVDDPGSVPIRQAATVALIRDADSGGIEVFLIRRVAGMAFAGGMTVFPGGGVDPRDAEVGVDAEDWVGPEPRWWAEQFDATTPPDDDAVVLASSLVRAAVRETFEECGVLLAGSSAQDVVGEPDLYTDARRALESRELSLSEFLAGSDLVLRADLMAPLARWITPLGERRRYDTRFFLAQLPAGQSADDRTTEAASAGWHRIADVMGSWRAGDLFLLPPTWSQLDHLAGFDTVADAMAAPREIVPVTPTLISDGSAVHIEFEGSARYTGG</sequence>
<keyword evidence="3" id="KW-0479">Metal-binding</keyword>
<evidence type="ECO:0000313" key="9">
    <source>
        <dbReference type="Proteomes" id="UP001205740"/>
    </source>
</evidence>
<evidence type="ECO:0000256" key="1">
    <source>
        <dbReference type="ARBA" id="ARBA00001936"/>
    </source>
</evidence>
<dbReference type="Gene3D" id="3.90.79.10">
    <property type="entry name" value="Nucleoside Triphosphate Pyrophosphohydrolase"/>
    <property type="match status" value="1"/>
</dbReference>
<evidence type="ECO:0000313" key="8">
    <source>
        <dbReference type="EMBL" id="MCP2161093.1"/>
    </source>
</evidence>
<protein>
    <submittedName>
        <fullName evidence="8">NUDIX domain-containing protein</fullName>
    </submittedName>
</protein>
<organism evidence="8 9">
    <name type="scientific">Williamsia serinedens</name>
    <dbReference type="NCBI Taxonomy" id="391736"/>
    <lineage>
        <taxon>Bacteria</taxon>
        <taxon>Bacillati</taxon>
        <taxon>Actinomycetota</taxon>
        <taxon>Actinomycetes</taxon>
        <taxon>Mycobacteriales</taxon>
        <taxon>Nocardiaceae</taxon>
        <taxon>Williamsia</taxon>
    </lineage>
</organism>
<evidence type="ECO:0000259" key="7">
    <source>
        <dbReference type="PROSITE" id="PS51462"/>
    </source>
</evidence>
<dbReference type="InterPro" id="IPR000086">
    <property type="entry name" value="NUDIX_hydrolase_dom"/>
</dbReference>
<comment type="cofactor">
    <cofactor evidence="1">
        <name>Mn(2+)</name>
        <dbReference type="ChEBI" id="CHEBI:29035"/>
    </cofactor>
</comment>
<dbReference type="EMBL" id="JAMTCG010000004">
    <property type="protein sequence ID" value="MCP2161093.1"/>
    <property type="molecule type" value="Genomic_DNA"/>
</dbReference>
<name>A0ABT1H5Q2_9NOCA</name>
<evidence type="ECO:0000256" key="4">
    <source>
        <dbReference type="ARBA" id="ARBA00022801"/>
    </source>
</evidence>
<evidence type="ECO:0000256" key="5">
    <source>
        <dbReference type="ARBA" id="ARBA00022842"/>
    </source>
</evidence>
<gene>
    <name evidence="8" type="ORF">LX12_002288</name>
</gene>
<keyword evidence="5" id="KW-0460">Magnesium</keyword>
<dbReference type="PANTHER" id="PTHR12318:SF0">
    <property type="entry name" value="ACYL-COENZYME A DIPHOSPHATASE NUDT19"/>
    <property type="match status" value="1"/>
</dbReference>
<keyword evidence="6" id="KW-0464">Manganese</keyword>
<comment type="cofactor">
    <cofactor evidence="2">
        <name>Mg(2+)</name>
        <dbReference type="ChEBI" id="CHEBI:18420"/>
    </cofactor>
</comment>
<dbReference type="InterPro" id="IPR039121">
    <property type="entry name" value="NUDT19"/>
</dbReference>
<dbReference type="CDD" id="cd18870">
    <property type="entry name" value="NUDIX_AcylCoAdiphos_Nudt19"/>
    <property type="match status" value="1"/>
</dbReference>
<accession>A0ABT1H5Q2</accession>
<reference evidence="8 9" key="1">
    <citation type="submission" date="2022-06" db="EMBL/GenBank/DDBJ databases">
        <title>Genomic Encyclopedia of Archaeal and Bacterial Type Strains, Phase II (KMG-II): from individual species to whole genera.</title>
        <authorList>
            <person name="Goeker M."/>
        </authorList>
    </citation>
    <scope>NUCLEOTIDE SEQUENCE [LARGE SCALE GENOMIC DNA]</scope>
    <source>
        <strain evidence="8 9">DSM 45037</strain>
    </source>
</reference>